<organism evidence="6 7">
    <name type="scientific">Pseudobutyrivibrio xylanivorans</name>
    <dbReference type="NCBI Taxonomy" id="185007"/>
    <lineage>
        <taxon>Bacteria</taxon>
        <taxon>Bacillati</taxon>
        <taxon>Bacillota</taxon>
        <taxon>Clostridia</taxon>
        <taxon>Lachnospirales</taxon>
        <taxon>Lachnospiraceae</taxon>
        <taxon>Pseudobutyrivibrio</taxon>
    </lineage>
</organism>
<dbReference type="Pfam" id="PF01934">
    <property type="entry name" value="HepT-like"/>
    <property type="match status" value="1"/>
</dbReference>
<keyword evidence="2" id="KW-1277">Toxin-antitoxin system</keyword>
<proteinExistence type="predicted"/>
<dbReference type="InterPro" id="IPR051813">
    <property type="entry name" value="HepT_RNase_toxin"/>
</dbReference>
<dbReference type="EMBL" id="FMWK01000019">
    <property type="protein sequence ID" value="SCZ81168.1"/>
    <property type="molecule type" value="Genomic_DNA"/>
</dbReference>
<dbReference type="AlphaFoldDB" id="A0A1G5S4R4"/>
<keyword evidence="4" id="KW-0547">Nucleotide-binding</keyword>
<evidence type="ECO:0000256" key="1">
    <source>
        <dbReference type="ARBA" id="ARBA00022553"/>
    </source>
</evidence>
<evidence type="ECO:0000256" key="3">
    <source>
        <dbReference type="ARBA" id="ARBA00022722"/>
    </source>
</evidence>
<dbReference type="InterPro" id="IPR008201">
    <property type="entry name" value="HepT-like"/>
</dbReference>
<dbReference type="RefSeq" id="WP_090164030.1">
    <property type="nucleotide sequence ID" value="NZ_FMWK01000019.1"/>
</dbReference>
<keyword evidence="3" id="KW-0540">Nuclease</keyword>
<dbReference type="PANTHER" id="PTHR34139">
    <property type="entry name" value="UPF0331 PROTEIN MJ0127"/>
    <property type="match status" value="1"/>
</dbReference>
<protein>
    <submittedName>
        <fullName evidence="6">Uncharacterized conserved protein, contains HEPN domain</fullName>
    </submittedName>
</protein>
<gene>
    <name evidence="6" type="ORF">SAMN02910350_02672</name>
</gene>
<dbReference type="GO" id="GO:0110001">
    <property type="term" value="C:toxin-antitoxin complex"/>
    <property type="evidence" value="ECO:0007669"/>
    <property type="project" value="InterPro"/>
</dbReference>
<dbReference type="GO" id="GO:0016787">
    <property type="term" value="F:hydrolase activity"/>
    <property type="evidence" value="ECO:0007669"/>
    <property type="project" value="UniProtKB-KW"/>
</dbReference>
<sequence length="111" mass="13305">MKYSDEQRIKKIYENAKKLDEYIKSNNIQKDQLLQEQTLQWLVTTPLYNIGENAYYLSDDYKNKTPEIPWKMISGLRHRLVHDYDGINWTIIADVVLEEIPDLIEQLKYLV</sequence>
<name>A0A1G5S4R4_PSEXY</name>
<dbReference type="Proteomes" id="UP000199428">
    <property type="component" value="Unassembled WGS sequence"/>
</dbReference>
<reference evidence="6 7" key="1">
    <citation type="submission" date="2016-10" db="EMBL/GenBank/DDBJ databases">
        <authorList>
            <person name="de Groot N.N."/>
        </authorList>
    </citation>
    <scope>NUCLEOTIDE SEQUENCE [LARGE SCALE GENOMIC DNA]</scope>
    <source>
        <strain evidence="6 7">DSM 10317</strain>
    </source>
</reference>
<dbReference type="GO" id="GO:0000166">
    <property type="term" value="F:nucleotide binding"/>
    <property type="evidence" value="ECO:0007669"/>
    <property type="project" value="UniProtKB-KW"/>
</dbReference>
<evidence type="ECO:0000256" key="4">
    <source>
        <dbReference type="ARBA" id="ARBA00022741"/>
    </source>
</evidence>
<keyword evidence="5" id="KW-0378">Hydrolase</keyword>
<dbReference type="PANTHER" id="PTHR34139:SF1">
    <property type="entry name" value="RNASE MJ1380-RELATED"/>
    <property type="match status" value="1"/>
</dbReference>
<evidence type="ECO:0000256" key="5">
    <source>
        <dbReference type="ARBA" id="ARBA00022801"/>
    </source>
</evidence>
<evidence type="ECO:0000313" key="6">
    <source>
        <dbReference type="EMBL" id="SCZ81168.1"/>
    </source>
</evidence>
<keyword evidence="1" id="KW-0597">Phosphoprotein</keyword>
<evidence type="ECO:0000256" key="2">
    <source>
        <dbReference type="ARBA" id="ARBA00022649"/>
    </source>
</evidence>
<accession>A0A1G5S4R4</accession>
<evidence type="ECO:0000313" key="7">
    <source>
        <dbReference type="Proteomes" id="UP000199428"/>
    </source>
</evidence>
<dbReference type="GO" id="GO:0004540">
    <property type="term" value="F:RNA nuclease activity"/>
    <property type="evidence" value="ECO:0007669"/>
    <property type="project" value="InterPro"/>
</dbReference>